<dbReference type="Pfam" id="PF23263">
    <property type="entry name" value="C8-3_MUC4"/>
    <property type="match status" value="1"/>
</dbReference>
<dbReference type="EnsemblMetazoa" id="MESCA007603-RA">
    <property type="protein sequence ID" value="MESCA007603-PA"/>
    <property type="gene ID" value="MESCA007603"/>
</dbReference>
<dbReference type="STRING" id="36166.T1GV24"/>
<dbReference type="InterPro" id="IPR051495">
    <property type="entry name" value="Epithelial_Barrier/Signaling"/>
</dbReference>
<dbReference type="AlphaFoldDB" id="T1GV24"/>
<protein>
    <recommendedName>
        <fullName evidence="4">Mucin-4-like C8-3 domain-containing protein</fullName>
    </recommendedName>
</protein>
<name>T1GV24_MEGSC</name>
<reference evidence="6" key="1">
    <citation type="submission" date="2013-02" db="EMBL/GenBank/DDBJ databases">
        <authorList>
            <person name="Hughes D."/>
        </authorList>
    </citation>
    <scope>NUCLEOTIDE SEQUENCE</scope>
    <source>
        <strain>Durham</strain>
        <strain evidence="6">NC isolate 2 -- Noor lab</strain>
    </source>
</reference>
<comment type="subcellular location">
    <subcellularLocation>
        <location evidence="1">Membrane</location>
    </subcellularLocation>
</comment>
<dbReference type="Proteomes" id="UP000015102">
    <property type="component" value="Unassembled WGS sequence"/>
</dbReference>
<evidence type="ECO:0000256" key="1">
    <source>
        <dbReference type="ARBA" id="ARBA00004370"/>
    </source>
</evidence>
<keyword evidence="6" id="KW-1185">Reference proteome</keyword>
<keyword evidence="2" id="KW-0472">Membrane</keyword>
<evidence type="ECO:0000313" key="5">
    <source>
        <dbReference type="EnsemblMetazoa" id="MESCA007603-PA"/>
    </source>
</evidence>
<dbReference type="HOGENOM" id="CLU_1888148_0_0_1"/>
<proteinExistence type="predicted"/>
<evidence type="ECO:0000256" key="3">
    <source>
        <dbReference type="ARBA" id="ARBA00023157"/>
    </source>
</evidence>
<dbReference type="GO" id="GO:0016020">
    <property type="term" value="C:membrane"/>
    <property type="evidence" value="ECO:0007669"/>
    <property type="project" value="UniProtKB-SubCell"/>
</dbReference>
<dbReference type="EMBL" id="CAQQ02019624">
    <property type="status" value="NOT_ANNOTATED_CDS"/>
    <property type="molecule type" value="Genomic_DNA"/>
</dbReference>
<dbReference type="OMA" id="CAYDYAM"/>
<dbReference type="PANTHER" id="PTHR13802:SF52">
    <property type="entry name" value="MUCIN-4"/>
    <property type="match status" value="1"/>
</dbReference>
<accession>T1GV24</accession>
<reference evidence="5" key="2">
    <citation type="submission" date="2015-06" db="UniProtKB">
        <authorList>
            <consortium name="EnsemblMetazoa"/>
        </authorList>
    </citation>
    <scope>IDENTIFICATION</scope>
</reference>
<organism evidence="5 6">
    <name type="scientific">Megaselia scalaris</name>
    <name type="common">Humpbacked fly</name>
    <name type="synonym">Phora scalaris</name>
    <dbReference type="NCBI Taxonomy" id="36166"/>
    <lineage>
        <taxon>Eukaryota</taxon>
        <taxon>Metazoa</taxon>
        <taxon>Ecdysozoa</taxon>
        <taxon>Arthropoda</taxon>
        <taxon>Hexapoda</taxon>
        <taxon>Insecta</taxon>
        <taxon>Pterygota</taxon>
        <taxon>Neoptera</taxon>
        <taxon>Endopterygota</taxon>
        <taxon>Diptera</taxon>
        <taxon>Brachycera</taxon>
        <taxon>Muscomorpha</taxon>
        <taxon>Platypezoidea</taxon>
        <taxon>Phoridae</taxon>
        <taxon>Megaseliini</taxon>
        <taxon>Megaselia</taxon>
    </lineage>
</organism>
<dbReference type="InterPro" id="IPR056619">
    <property type="entry name" value="C8-3_MUC4"/>
</dbReference>
<evidence type="ECO:0000256" key="2">
    <source>
        <dbReference type="ARBA" id="ARBA00023136"/>
    </source>
</evidence>
<evidence type="ECO:0000313" key="6">
    <source>
        <dbReference type="Proteomes" id="UP000015102"/>
    </source>
</evidence>
<keyword evidence="3" id="KW-1015">Disulfide bond</keyword>
<evidence type="ECO:0000259" key="4">
    <source>
        <dbReference type="Pfam" id="PF23263"/>
    </source>
</evidence>
<sequence length="135" mass="15581">MFGKWSFDPTDDFVLPDGSSINLNTNNFQQIYYNFGLKWMLADRDIPGVGKSLFTQEFGRGASYYNNASFVPQFGKYPQEFLPANRSYDIQRAEELCGESYQCAYDYAMSQNRDMAHFTKNNFDAAVNLQNLNKK</sequence>
<feature type="domain" description="Mucin-4-like C8-3" evidence="4">
    <location>
        <begin position="91"/>
        <end position="130"/>
    </location>
</feature>
<dbReference type="PANTHER" id="PTHR13802">
    <property type="entry name" value="MUCIN 4-RELATED"/>
    <property type="match status" value="1"/>
</dbReference>